<comment type="caution">
    <text evidence="2">The sequence shown here is derived from an EMBL/GenBank/DDBJ whole genome shotgun (WGS) entry which is preliminary data.</text>
</comment>
<keyword evidence="1" id="KW-1133">Transmembrane helix</keyword>
<protein>
    <recommendedName>
        <fullName evidence="4">Metal-binding protein</fullName>
    </recommendedName>
</protein>
<dbReference type="InterPro" id="IPR007332">
    <property type="entry name" value="DUF411"/>
</dbReference>
<dbReference type="EMBL" id="PQWO01000023">
    <property type="protein sequence ID" value="PZD71027.1"/>
    <property type="molecule type" value="Genomic_DNA"/>
</dbReference>
<dbReference type="Proteomes" id="UP000248857">
    <property type="component" value="Unassembled WGS sequence"/>
</dbReference>
<sequence>MASNLLKQPWLRFGAAILVAGGVGIGVYSMVAPTDVQHQAIADTLPPEARQITAYRSPTCGCCGEWVKHMQAQGFQVEDNIVEDMDGVKREHNVPEDLASCHTAVANSYVIEGHIPAADVKRLLTEKPDVVGIAVPGMPIGSPGMESGNVKEPYTVFSFDRAGQTTAFAEHNS</sequence>
<dbReference type="RefSeq" id="WP_199464499.1">
    <property type="nucleotide sequence ID" value="NZ_CAWNWM010000023.1"/>
</dbReference>
<evidence type="ECO:0000256" key="1">
    <source>
        <dbReference type="SAM" id="Phobius"/>
    </source>
</evidence>
<keyword evidence="1" id="KW-0812">Transmembrane</keyword>
<gene>
    <name evidence="2" type="ORF">C1752_08469</name>
</gene>
<name>A0A2W1JQ42_9CYAN</name>
<keyword evidence="3" id="KW-1185">Reference proteome</keyword>
<organism evidence="2 3">
    <name type="scientific">Acaryochloris thomasi RCC1774</name>
    <dbReference type="NCBI Taxonomy" id="1764569"/>
    <lineage>
        <taxon>Bacteria</taxon>
        <taxon>Bacillati</taxon>
        <taxon>Cyanobacteriota</taxon>
        <taxon>Cyanophyceae</taxon>
        <taxon>Acaryochloridales</taxon>
        <taxon>Acaryochloridaceae</taxon>
        <taxon>Acaryochloris</taxon>
        <taxon>Acaryochloris thomasi</taxon>
    </lineage>
</organism>
<evidence type="ECO:0000313" key="3">
    <source>
        <dbReference type="Proteomes" id="UP000248857"/>
    </source>
</evidence>
<evidence type="ECO:0000313" key="2">
    <source>
        <dbReference type="EMBL" id="PZD71027.1"/>
    </source>
</evidence>
<dbReference type="Pfam" id="PF04214">
    <property type="entry name" value="DUF411"/>
    <property type="match status" value="1"/>
</dbReference>
<dbReference type="AlphaFoldDB" id="A0A2W1JQ42"/>
<feature type="transmembrane region" description="Helical" evidence="1">
    <location>
        <begin position="12"/>
        <end position="31"/>
    </location>
</feature>
<reference evidence="2 3" key="1">
    <citation type="journal article" date="2018" name="Sci. Rep.">
        <title>A novel species of the marine cyanobacterium Acaryochloris with a unique pigment content and lifestyle.</title>
        <authorList>
            <person name="Partensky F."/>
            <person name="Six C."/>
            <person name="Ratin M."/>
            <person name="Garczarek L."/>
            <person name="Vaulot D."/>
            <person name="Probert I."/>
            <person name="Calteau A."/>
            <person name="Gourvil P."/>
            <person name="Marie D."/>
            <person name="Grebert T."/>
            <person name="Bouchier C."/>
            <person name="Le Panse S."/>
            <person name="Gachenot M."/>
            <person name="Rodriguez F."/>
            <person name="Garrido J.L."/>
        </authorList>
    </citation>
    <scope>NUCLEOTIDE SEQUENCE [LARGE SCALE GENOMIC DNA]</scope>
    <source>
        <strain evidence="2 3">RCC1774</strain>
    </source>
</reference>
<evidence type="ECO:0008006" key="4">
    <source>
        <dbReference type="Google" id="ProtNLM"/>
    </source>
</evidence>
<accession>A0A2W1JQ42</accession>
<proteinExistence type="predicted"/>
<keyword evidence="1" id="KW-0472">Membrane</keyword>